<dbReference type="InterPro" id="IPR006657">
    <property type="entry name" value="MoPterin_dinucl-bd_dom"/>
</dbReference>
<comment type="cofactor">
    <cofactor evidence="1">
        <name>Mo-bis(molybdopterin guanine dinucleotide)</name>
        <dbReference type="ChEBI" id="CHEBI:60539"/>
    </cofactor>
</comment>
<keyword evidence="5" id="KW-0500">Molybdenum</keyword>
<dbReference type="GO" id="GO:0051539">
    <property type="term" value="F:4 iron, 4 sulfur cluster binding"/>
    <property type="evidence" value="ECO:0007669"/>
    <property type="project" value="UniProtKB-KW"/>
</dbReference>
<dbReference type="SUPFAM" id="SSF53706">
    <property type="entry name" value="Formate dehydrogenase/DMSO reductase, domains 1-3"/>
    <property type="match status" value="1"/>
</dbReference>
<dbReference type="Pfam" id="PF00384">
    <property type="entry name" value="Molybdopterin"/>
    <property type="match status" value="1"/>
</dbReference>
<dbReference type="Gene3D" id="3.40.50.740">
    <property type="match status" value="1"/>
</dbReference>
<evidence type="ECO:0000256" key="9">
    <source>
        <dbReference type="ARBA" id="ARBA00023014"/>
    </source>
</evidence>
<dbReference type="GO" id="GO:0016020">
    <property type="term" value="C:membrane"/>
    <property type="evidence" value="ECO:0007669"/>
    <property type="project" value="TreeGrafter"/>
</dbReference>
<dbReference type="NCBIfam" id="TIGR01701">
    <property type="entry name" value="Fdhalpha-like"/>
    <property type="match status" value="1"/>
</dbReference>
<evidence type="ECO:0000256" key="7">
    <source>
        <dbReference type="ARBA" id="ARBA00023002"/>
    </source>
</evidence>
<evidence type="ECO:0000256" key="1">
    <source>
        <dbReference type="ARBA" id="ARBA00001942"/>
    </source>
</evidence>
<dbReference type="EC" id="1.2.1.2" evidence="12"/>
<dbReference type="GO" id="GO:0008863">
    <property type="term" value="F:formate dehydrogenase (NAD+) activity"/>
    <property type="evidence" value="ECO:0007669"/>
    <property type="project" value="InterPro"/>
</dbReference>
<feature type="domain" description="Molybdopterin oxidoreductase" evidence="10">
    <location>
        <begin position="111"/>
        <end position="518"/>
    </location>
</feature>
<evidence type="ECO:0000256" key="2">
    <source>
        <dbReference type="ARBA" id="ARBA00001966"/>
    </source>
</evidence>
<evidence type="ECO:0000256" key="8">
    <source>
        <dbReference type="ARBA" id="ARBA00023004"/>
    </source>
</evidence>
<dbReference type="InterPro" id="IPR041953">
    <property type="entry name" value="YdeP_MopB"/>
</dbReference>
<protein>
    <submittedName>
        <fullName evidence="12">Formate dehydrogenase H alph subunit (Formate-hydrogen-lyase-linked selenocysteine-containing polypeptide)</fullName>
        <ecNumber evidence="12">1.2.1.2</ecNumber>
    </submittedName>
</protein>
<evidence type="ECO:0000256" key="6">
    <source>
        <dbReference type="ARBA" id="ARBA00022723"/>
    </source>
</evidence>
<dbReference type="InterPro" id="IPR010046">
    <property type="entry name" value="Mopterin_OxRdtse_a_bac"/>
</dbReference>
<evidence type="ECO:0000256" key="5">
    <source>
        <dbReference type="ARBA" id="ARBA00022505"/>
    </source>
</evidence>
<keyword evidence="4" id="KW-0004">4Fe-4S</keyword>
<evidence type="ECO:0000313" key="12">
    <source>
        <dbReference type="EMBL" id="VEB89083.1"/>
    </source>
</evidence>
<evidence type="ECO:0000259" key="11">
    <source>
        <dbReference type="Pfam" id="PF01568"/>
    </source>
</evidence>
<dbReference type="InterPro" id="IPR050123">
    <property type="entry name" value="Prok_molybdopt-oxidoreductase"/>
</dbReference>
<dbReference type="EMBL" id="LR134204">
    <property type="protein sequence ID" value="VEB89083.1"/>
    <property type="molecule type" value="Genomic_DNA"/>
</dbReference>
<keyword evidence="7 12" id="KW-0560">Oxidoreductase</keyword>
<dbReference type="Gene3D" id="2.40.40.20">
    <property type="match status" value="1"/>
</dbReference>
<dbReference type="RefSeq" id="WP_153257865.1">
    <property type="nucleotide sequence ID" value="NZ_JADVFP010000003.1"/>
</dbReference>
<gene>
    <name evidence="12" type="primary">fdhF_2</name>
    <name evidence="12" type="ORF">NCTC11075_02063</name>
</gene>
<dbReference type="AlphaFoldDB" id="A0A3S4JQ48"/>
<comment type="cofactor">
    <cofactor evidence="2">
        <name>[4Fe-4S] cluster</name>
        <dbReference type="ChEBI" id="CHEBI:49883"/>
    </cofactor>
</comment>
<accession>A0A3S4JQ48</accession>
<dbReference type="GO" id="GO:0043546">
    <property type="term" value="F:molybdopterin cofactor binding"/>
    <property type="evidence" value="ECO:0007669"/>
    <property type="project" value="InterPro"/>
</dbReference>
<dbReference type="Proteomes" id="UP000270272">
    <property type="component" value="Chromosome"/>
</dbReference>
<evidence type="ECO:0000313" key="13">
    <source>
        <dbReference type="Proteomes" id="UP000270272"/>
    </source>
</evidence>
<dbReference type="InterPro" id="IPR009010">
    <property type="entry name" value="Asp_de-COase-like_dom_sf"/>
</dbReference>
<sequence length="766" mass="83673">MKNGVPGVSGYQGPAGGWGAVKAVSASVFSQKAVTRDIIAMFKMNQVKGFDCPGCAWPDPGHRAPMELCENGVKAVSWETTSKKASPAFFRRHPVSTLWQYSDYELENIGRLTHPMKYDAVTDTWQAVEWDIAFQEIGERLRSYDSPEQVEFYTSGRTSNEAAFLYQLFAREYGSNNFPDCSNMCHGPTSAGLTRAIGLGKGTVELADFDHCDLVICIGHNPGTNHPRMLTTLRDVAKRGAKIIAINPLAERGLERFSFPQSPKEMLTGQATELSSSYYQVKMGGDASLLKGMMKALIEMDEARVLLNQQPCLDHEFIAAHTAGYQALYDDLRQCHWAELEADSGLTRSQMEDLAHSYNKSRATIICYGLGITQHKNGTGNVQQLVNLLLLKGNIGKPGAGICPLRGHSNVQGDRSVGINEAASDAFLQRLEARFAITVPRQHGRASVESIRAIERGEAKALICMGGNLAVAMPQPQRTFAAMQKLDMQVHVATKLNRSHLLLAKHNYLLPALGRTERDLQATGIQSVTVEDSMSMVHASCGSLKPASPWLKSEPAIVAGMARATLARSPVNWEEMVGNYALIRDAIEAVIPAFHDYNARIAAPGGFRMDTPASRREWHTGNGKANFVVSQQRAVEHQQQPADALVLATLRSHDQYNTTIYGLNDRYRGITGRRDVVFLNAAEASARGLAQGDVVTIQALDDHGRPCEDRAMRGLTVVIYNMAAGSIGAYLPEANVLLSLDAVDSESLTPAYKSVPVVINKASFPL</sequence>
<feature type="domain" description="Molybdopterin dinucleotide-binding" evidence="11">
    <location>
        <begin position="645"/>
        <end position="756"/>
    </location>
</feature>
<keyword evidence="12" id="KW-0456">Lyase</keyword>
<dbReference type="Pfam" id="PF01568">
    <property type="entry name" value="Molydop_binding"/>
    <property type="match status" value="1"/>
</dbReference>
<name>A0A3S4JQ48_CITKO</name>
<proteinExistence type="inferred from homology"/>
<dbReference type="PANTHER" id="PTHR43105:SF4">
    <property type="entry name" value="PROTEIN YDEP"/>
    <property type="match status" value="1"/>
</dbReference>
<keyword evidence="9" id="KW-0411">Iron-sulfur</keyword>
<comment type="similarity">
    <text evidence="3">Belongs to the prokaryotic molybdopterin-containing oxidoreductase family.</text>
</comment>
<dbReference type="CDD" id="cd02767">
    <property type="entry name" value="MopB_ydeP"/>
    <property type="match status" value="1"/>
</dbReference>
<dbReference type="CDD" id="cd02787">
    <property type="entry name" value="MopB_CT_ydeP"/>
    <property type="match status" value="1"/>
</dbReference>
<dbReference type="Gene3D" id="3.40.228.10">
    <property type="entry name" value="Dimethylsulfoxide Reductase, domain 2"/>
    <property type="match status" value="1"/>
</dbReference>
<dbReference type="PANTHER" id="PTHR43105">
    <property type="entry name" value="RESPIRATORY NITRATE REDUCTASE"/>
    <property type="match status" value="1"/>
</dbReference>
<reference evidence="12 13" key="1">
    <citation type="submission" date="2018-12" db="EMBL/GenBank/DDBJ databases">
        <authorList>
            <consortium name="Pathogen Informatics"/>
        </authorList>
    </citation>
    <scope>NUCLEOTIDE SEQUENCE [LARGE SCALE GENOMIC DNA]</scope>
    <source>
        <strain evidence="12 13">NCTC11075</strain>
    </source>
</reference>
<dbReference type="SUPFAM" id="SSF50692">
    <property type="entry name" value="ADC-like"/>
    <property type="match status" value="1"/>
</dbReference>
<evidence type="ECO:0000256" key="4">
    <source>
        <dbReference type="ARBA" id="ARBA00022485"/>
    </source>
</evidence>
<evidence type="ECO:0000256" key="3">
    <source>
        <dbReference type="ARBA" id="ARBA00010312"/>
    </source>
</evidence>
<evidence type="ECO:0000259" key="10">
    <source>
        <dbReference type="Pfam" id="PF00384"/>
    </source>
</evidence>
<keyword evidence="6" id="KW-0479">Metal-binding</keyword>
<dbReference type="GO" id="GO:0030151">
    <property type="term" value="F:molybdenum ion binding"/>
    <property type="evidence" value="ECO:0007669"/>
    <property type="project" value="InterPro"/>
</dbReference>
<dbReference type="GO" id="GO:1990204">
    <property type="term" value="C:oxidoreductase complex"/>
    <property type="evidence" value="ECO:0007669"/>
    <property type="project" value="UniProtKB-ARBA"/>
</dbReference>
<dbReference type="PIRSF" id="PIRSF000144">
    <property type="entry name" value="CbbBc"/>
    <property type="match status" value="1"/>
</dbReference>
<dbReference type="GO" id="GO:0045333">
    <property type="term" value="P:cellular respiration"/>
    <property type="evidence" value="ECO:0007669"/>
    <property type="project" value="UniProtKB-ARBA"/>
</dbReference>
<dbReference type="GO" id="GO:0016829">
    <property type="term" value="F:lyase activity"/>
    <property type="evidence" value="ECO:0007669"/>
    <property type="project" value="UniProtKB-KW"/>
</dbReference>
<keyword evidence="8" id="KW-0408">Iron</keyword>
<organism evidence="12 13">
    <name type="scientific">Citrobacter koseri</name>
    <name type="common">Citrobacter diversus</name>
    <dbReference type="NCBI Taxonomy" id="545"/>
    <lineage>
        <taxon>Bacteria</taxon>
        <taxon>Pseudomonadati</taxon>
        <taxon>Pseudomonadota</taxon>
        <taxon>Gammaproteobacteria</taxon>
        <taxon>Enterobacterales</taxon>
        <taxon>Enterobacteriaceae</taxon>
        <taxon>Citrobacter</taxon>
    </lineage>
</organism>
<dbReference type="InterPro" id="IPR006656">
    <property type="entry name" value="Mopterin_OxRdtase"/>
</dbReference>
<dbReference type="InterPro" id="IPR037951">
    <property type="entry name" value="MopB_CT_YdeP"/>
</dbReference>